<evidence type="ECO:0000256" key="2">
    <source>
        <dbReference type="SAM" id="MobiDB-lite"/>
    </source>
</evidence>
<dbReference type="PROSITE" id="PS51257">
    <property type="entry name" value="PROKAR_LIPOPROTEIN"/>
    <property type="match status" value="1"/>
</dbReference>
<protein>
    <recommendedName>
        <fullName evidence="6">DUF4352 domain-containing protein</fullName>
    </recommendedName>
</protein>
<proteinExistence type="predicted"/>
<evidence type="ECO:0000256" key="3">
    <source>
        <dbReference type="SAM" id="SignalP"/>
    </source>
</evidence>
<sequence length="184" mass="19275">MKRRTIAVALVAVAVLITGCTAKDEAEPSKTPSASTPSATPAETPTPTPDPVVNVVGSTVELSSGSTVAVLGYEPASAPEAPLPQQASSHWVSIDVQVCNNTADDGSASTAPWTLRDSDSRSYESSSTGYNQFPNPQYAWGDVDLFAGECLRGWITFPVLDGATLTNVRYVSPSTGDRVDWVLG</sequence>
<feature type="compositionally biased region" description="Polar residues" evidence="2">
    <location>
        <begin position="103"/>
        <end position="112"/>
    </location>
</feature>
<dbReference type="Gene3D" id="2.60.40.1240">
    <property type="match status" value="1"/>
</dbReference>
<feature type="compositionally biased region" description="Low complexity" evidence="2">
    <location>
        <begin position="29"/>
        <end position="43"/>
    </location>
</feature>
<accession>A0ABY7XKE0</accession>
<dbReference type="Proteomes" id="UP001215097">
    <property type="component" value="Chromosome"/>
</dbReference>
<feature type="chain" id="PRO_5046408509" description="DUF4352 domain-containing protein" evidence="3">
    <location>
        <begin position="23"/>
        <end position="184"/>
    </location>
</feature>
<feature type="region of interest" description="Disordered" evidence="2">
    <location>
        <begin position="24"/>
        <end position="50"/>
    </location>
</feature>
<dbReference type="RefSeq" id="WP_282216391.1">
    <property type="nucleotide sequence ID" value="NZ_BAAAUN010000001.1"/>
</dbReference>
<evidence type="ECO:0000313" key="4">
    <source>
        <dbReference type="EMBL" id="WDM42537.1"/>
    </source>
</evidence>
<organism evidence="4 5">
    <name type="scientific">Microbacterium luteolum</name>
    <name type="common">Aureobacterium luteolum</name>
    <dbReference type="NCBI Taxonomy" id="69367"/>
    <lineage>
        <taxon>Bacteria</taxon>
        <taxon>Bacillati</taxon>
        <taxon>Actinomycetota</taxon>
        <taxon>Actinomycetes</taxon>
        <taxon>Micrococcales</taxon>
        <taxon>Microbacteriaceae</taxon>
        <taxon>Microbacterium</taxon>
    </lineage>
</organism>
<reference evidence="4 5" key="1">
    <citation type="submission" date="2021-06" db="EMBL/GenBank/DDBJ databases">
        <title>Genome-based taxonomic framework of Microbacterium strains isolated from marine environment, the description of four new species and reclassification of four preexisting species.</title>
        <authorList>
            <person name="Lee S.D."/>
            <person name="Kim S.-M."/>
            <person name="Byeon Y.-S."/>
            <person name="Yang H.L."/>
            <person name="Kim I.S."/>
        </authorList>
    </citation>
    <scope>NUCLEOTIDE SEQUENCE [LARGE SCALE GENOMIC DNA]</scope>
    <source>
        <strain evidence="4 5">KACC 14465</strain>
    </source>
</reference>
<evidence type="ECO:0000256" key="1">
    <source>
        <dbReference type="ARBA" id="ARBA00022729"/>
    </source>
</evidence>
<name>A0ABY7XKE0_MICLT</name>
<dbReference type="EMBL" id="CP078075">
    <property type="protein sequence ID" value="WDM42537.1"/>
    <property type="molecule type" value="Genomic_DNA"/>
</dbReference>
<dbReference type="InterPro" id="IPR029050">
    <property type="entry name" value="Immunoprotect_excell_Ig-like"/>
</dbReference>
<evidence type="ECO:0000313" key="5">
    <source>
        <dbReference type="Proteomes" id="UP001215097"/>
    </source>
</evidence>
<keyword evidence="5" id="KW-1185">Reference proteome</keyword>
<feature type="signal peptide" evidence="3">
    <location>
        <begin position="1"/>
        <end position="22"/>
    </location>
</feature>
<evidence type="ECO:0008006" key="6">
    <source>
        <dbReference type="Google" id="ProtNLM"/>
    </source>
</evidence>
<keyword evidence="1 3" id="KW-0732">Signal</keyword>
<feature type="region of interest" description="Disordered" evidence="2">
    <location>
        <begin position="103"/>
        <end position="128"/>
    </location>
</feature>
<gene>
    <name evidence="4" type="ORF">KV395_04300</name>
</gene>